<dbReference type="Proteomes" id="UP000218418">
    <property type="component" value="Chromosome"/>
</dbReference>
<reference evidence="3 4" key="1">
    <citation type="submission" date="2017-06" db="EMBL/GenBank/DDBJ databases">
        <title>Genome sequencing of cyanobaciteial culture collection at National Institute for Environmental Studies (NIES).</title>
        <authorList>
            <person name="Hirose Y."/>
            <person name="Shimura Y."/>
            <person name="Fujisawa T."/>
            <person name="Nakamura Y."/>
            <person name="Kawachi M."/>
        </authorList>
    </citation>
    <scope>NUCLEOTIDE SEQUENCE [LARGE SCALE GENOMIC DNA]</scope>
    <source>
        <strain evidence="3 4">NIES-267</strain>
    </source>
</reference>
<dbReference type="InterPro" id="IPR047589">
    <property type="entry name" value="DUF11_rpt"/>
</dbReference>
<dbReference type="AlphaFoldDB" id="A0A1Z4LLW9"/>
<feature type="signal peptide" evidence="1">
    <location>
        <begin position="1"/>
        <end position="37"/>
    </location>
</feature>
<protein>
    <recommendedName>
        <fullName evidence="2">DUF11 domain-containing protein</fullName>
    </recommendedName>
</protein>
<dbReference type="Gene3D" id="2.60.40.10">
    <property type="entry name" value="Immunoglobulins"/>
    <property type="match status" value="1"/>
</dbReference>
<dbReference type="Gene3D" id="2.60.40.740">
    <property type="match status" value="1"/>
</dbReference>
<keyword evidence="1" id="KW-0732">Signal</keyword>
<gene>
    <name evidence="3" type="ORF">NIES267_16840</name>
</gene>
<dbReference type="EMBL" id="AP018227">
    <property type="protein sequence ID" value="BAY82205.1"/>
    <property type="molecule type" value="Genomic_DNA"/>
</dbReference>
<evidence type="ECO:0000313" key="4">
    <source>
        <dbReference type="Proteomes" id="UP000218418"/>
    </source>
</evidence>
<accession>A0A1Z4LLW9</accession>
<name>A0A1Z4LLW9_9CYAN</name>
<dbReference type="InterPro" id="IPR001434">
    <property type="entry name" value="OmcB-like_DUF11"/>
</dbReference>
<dbReference type="Pfam" id="PF01345">
    <property type="entry name" value="DUF11"/>
    <property type="match status" value="1"/>
</dbReference>
<dbReference type="SUPFAM" id="SSF117074">
    <property type="entry name" value="Hypothetical protein PA1324"/>
    <property type="match status" value="1"/>
</dbReference>
<organism evidence="3 4">
    <name type="scientific">Calothrix parasitica NIES-267</name>
    <dbReference type="NCBI Taxonomy" id="1973488"/>
    <lineage>
        <taxon>Bacteria</taxon>
        <taxon>Bacillati</taxon>
        <taxon>Cyanobacteriota</taxon>
        <taxon>Cyanophyceae</taxon>
        <taxon>Nostocales</taxon>
        <taxon>Calotrichaceae</taxon>
        <taxon>Calothrix</taxon>
    </lineage>
</organism>
<feature type="domain" description="DUF11" evidence="2">
    <location>
        <begin position="289"/>
        <end position="390"/>
    </location>
</feature>
<evidence type="ECO:0000256" key="1">
    <source>
        <dbReference type="SAM" id="SignalP"/>
    </source>
</evidence>
<dbReference type="NCBIfam" id="TIGR01451">
    <property type="entry name" value="B_ant_repeat"/>
    <property type="match status" value="1"/>
</dbReference>
<dbReference type="InterPro" id="IPR013783">
    <property type="entry name" value="Ig-like_fold"/>
</dbReference>
<evidence type="ECO:0000259" key="2">
    <source>
        <dbReference type="Pfam" id="PF01345"/>
    </source>
</evidence>
<proteinExistence type="predicted"/>
<keyword evidence="4" id="KW-1185">Reference proteome</keyword>
<feature type="chain" id="PRO_5012396482" description="DUF11 domain-containing protein" evidence="1">
    <location>
        <begin position="38"/>
        <end position="536"/>
    </location>
</feature>
<dbReference type="OrthoDB" id="9773411at2"/>
<sequence length="536" mass="58130">MRRQKKRYQIYGGSWLKRIAVTFLAGSLIQSSISAFAQEAEPPKLKNTASYSYKDKATGRDFLGQVSNQVTVTPNNSTSNSGFVDPFGPNSELVDPFGQILGCNGEELEDYTGFTVTLFNVDPNDPTGTEPGTEVDLTTTEVPDIPNNNIPLGIQPNITNTNNYRLSNERVASIDGVERRGVYNFLFDQAKGQTDVGRTYILVVNPPDNFNLPERRIRLEITSLDGNILTYVATAVDGQPITALDNNASATQISDNQISDRALIIQDAERVGLSLALRFNLGLCSTEQIRITKTGDRATAEPGDTTIYRLSLRNIGDSGLNDVVVTDQFPLGFKFLPESVRGQIGDEEVTVTTQSNGSNVTFSTDATIPEGGVLNIAYAAKLTPDAVRGSGRNTASVNAERVDNDFAVKDGPATHLLKIRPGITSDCGTIIGRVFVDKNFDGEQQPGEPGVPNAVIFLQDGNRITTDPDGLYSVKNVLPGKHTGVLDLQSLPGYTLAPNVKFKERNSQSRLVNLEPGGMVRMNFAVTPSFGEDRQK</sequence>
<evidence type="ECO:0000313" key="3">
    <source>
        <dbReference type="EMBL" id="BAY82205.1"/>
    </source>
</evidence>